<dbReference type="InterPro" id="IPR032875">
    <property type="entry name" value="Succ_CoA_lig_flav_dom"/>
</dbReference>
<dbReference type="InterPro" id="IPR051538">
    <property type="entry name" value="Acyl-CoA_Synth/Transferase"/>
</dbReference>
<evidence type="ECO:0000256" key="1">
    <source>
        <dbReference type="ARBA" id="ARBA00022598"/>
    </source>
</evidence>
<gene>
    <name evidence="6" type="ORF">CKF48_22315</name>
</gene>
<dbReference type="Pfam" id="PF19045">
    <property type="entry name" value="Ligase_CoA_2"/>
    <property type="match status" value="1"/>
</dbReference>
<dbReference type="Gene3D" id="3.40.50.261">
    <property type="entry name" value="Succinyl-CoA synthetase domains"/>
    <property type="match status" value="2"/>
</dbReference>
<keyword evidence="3 4" id="KW-0067">ATP-binding</keyword>
<organism evidence="6 7">
    <name type="scientific">Cytobacillus kochii</name>
    <dbReference type="NCBI Taxonomy" id="859143"/>
    <lineage>
        <taxon>Bacteria</taxon>
        <taxon>Bacillati</taxon>
        <taxon>Bacillota</taxon>
        <taxon>Bacilli</taxon>
        <taxon>Bacillales</taxon>
        <taxon>Bacillaceae</taxon>
        <taxon>Cytobacillus</taxon>
    </lineage>
</organism>
<evidence type="ECO:0000256" key="3">
    <source>
        <dbReference type="ARBA" id="ARBA00022840"/>
    </source>
</evidence>
<dbReference type="InterPro" id="IPR016102">
    <property type="entry name" value="Succinyl-CoA_synth-like"/>
</dbReference>
<evidence type="ECO:0000256" key="2">
    <source>
        <dbReference type="ARBA" id="ARBA00022741"/>
    </source>
</evidence>
<dbReference type="Pfam" id="PF13380">
    <property type="entry name" value="CoA_binding_2"/>
    <property type="match status" value="1"/>
</dbReference>
<evidence type="ECO:0000256" key="4">
    <source>
        <dbReference type="PROSITE-ProRule" id="PRU00409"/>
    </source>
</evidence>
<dbReference type="RefSeq" id="WP_095373363.1">
    <property type="nucleotide sequence ID" value="NZ_CP022983.1"/>
</dbReference>
<dbReference type="InterPro" id="IPR011761">
    <property type="entry name" value="ATP-grasp"/>
</dbReference>
<dbReference type="InterPro" id="IPR013815">
    <property type="entry name" value="ATP_grasp_subdomain_1"/>
</dbReference>
<dbReference type="GO" id="GO:0005524">
    <property type="term" value="F:ATP binding"/>
    <property type="evidence" value="ECO:0007669"/>
    <property type="project" value="UniProtKB-UniRule"/>
</dbReference>
<reference evidence="6 7" key="1">
    <citation type="submission" date="2017-08" db="EMBL/GenBank/DDBJ databases">
        <title>Complete Genome Sequence of Bacillus kochii Oregon-R-modENCODE STRAIN BDGP4, isolated from Drosophila melanogaster gut.</title>
        <authorList>
            <person name="Wan K.H."/>
            <person name="Yu C."/>
            <person name="Park S."/>
            <person name="Hammonds A.S."/>
            <person name="Booth B.W."/>
            <person name="Celniker S.E."/>
        </authorList>
    </citation>
    <scope>NUCLEOTIDE SEQUENCE [LARGE SCALE GENOMIC DNA]</scope>
    <source>
        <strain evidence="6 7">BDGP4</strain>
    </source>
</reference>
<dbReference type="GO" id="GO:0046872">
    <property type="term" value="F:metal ion binding"/>
    <property type="evidence" value="ECO:0007669"/>
    <property type="project" value="InterPro"/>
</dbReference>
<name>A0A248TNU8_9BACI</name>
<evidence type="ECO:0000259" key="5">
    <source>
        <dbReference type="PROSITE" id="PS50975"/>
    </source>
</evidence>
<sequence>MFTSDDLKPMLEPNAVAIIGASGDKTKISYKPIANLKEVGYQGEVYLVNPKYEEILGFPCYQKIEELPEYIDLALICVAAKSVLSIIKQLHAKKVKSILIFSSGFTEIGGEGAKLEEEIREYSKGNHLPICGPNSLGLFNLNKQMIASFSSLKACDAAAIAFVTQSGAMGSLTHTLATEMGIGFQAFVSSGNESTVDFFEYIDYFAKSPDIKVIGGYLEGARNITKMNRAIKASYENNKPIVLMKVGTSVIGADAASSHTASLAGNAKIYQSYFAANNVVLVDDEEELIDTLSLFHYAKNISKDGGAVIVTQSGGAGIMMADQCERKGMKFATLKAETKERLSQTLPAFASIKNPVDMTAQVNQNPQQILDTLSVLVEAIEVQTIVLYIQMTDHLFTPIIDKLSKLIKQANKPVVVCWSGIQEETKKAVFKEKSIPWIPTPTRTINALAHVVNYYTAEKQAYDQTRKEIRKQTPMIVNEKLNEWEGKQLLQSIGIKVPKGSFVRNQEGLHEHSLPFPLVLKGVSKEITHKSDYQLVQTNINSQQELLQFYEGMINRIKHHHIEHLIEGMMIEEMADEGIEVIIGAINDPTFGPTIMFGIGGVFTEVLEDVVFLPAPITESQALQMIASIKAFPLLNGVRGKPKSDIKELALTIQTLSEFCLSHQGEWREMEFNPILVHKEGNGVTAVDAVIVGKKQAEIYS</sequence>
<dbReference type="Gene3D" id="3.30.1490.20">
    <property type="entry name" value="ATP-grasp fold, A domain"/>
    <property type="match status" value="1"/>
</dbReference>
<dbReference type="InterPro" id="IPR003781">
    <property type="entry name" value="CoA-bd"/>
</dbReference>
<keyword evidence="1" id="KW-0436">Ligase</keyword>
<dbReference type="SUPFAM" id="SSF56059">
    <property type="entry name" value="Glutathione synthetase ATP-binding domain-like"/>
    <property type="match status" value="1"/>
</dbReference>
<dbReference type="SMART" id="SM00881">
    <property type="entry name" value="CoA_binding"/>
    <property type="match status" value="1"/>
</dbReference>
<keyword evidence="7" id="KW-1185">Reference proteome</keyword>
<keyword evidence="2 4" id="KW-0547">Nucleotide-binding</keyword>
<dbReference type="PANTHER" id="PTHR43334:SF1">
    <property type="entry name" value="3-HYDROXYPROPIONATE--COA LIGASE [ADP-FORMING]"/>
    <property type="match status" value="1"/>
</dbReference>
<dbReference type="AlphaFoldDB" id="A0A248TNU8"/>
<dbReference type="Gene3D" id="3.40.50.720">
    <property type="entry name" value="NAD(P)-binding Rossmann-like Domain"/>
    <property type="match status" value="1"/>
</dbReference>
<dbReference type="Proteomes" id="UP000215137">
    <property type="component" value="Chromosome"/>
</dbReference>
<accession>A0A248TNU8</accession>
<feature type="domain" description="ATP-grasp" evidence="5">
    <location>
        <begin position="487"/>
        <end position="521"/>
    </location>
</feature>
<dbReference type="KEGG" id="bko:CKF48_22315"/>
<dbReference type="Gene3D" id="3.30.470.20">
    <property type="entry name" value="ATP-grasp fold, B domain"/>
    <property type="match status" value="1"/>
</dbReference>
<dbReference type="SUPFAM" id="SSF52210">
    <property type="entry name" value="Succinyl-CoA synthetase domains"/>
    <property type="match status" value="2"/>
</dbReference>
<dbReference type="OrthoDB" id="9807426at2"/>
<dbReference type="Pfam" id="PF13549">
    <property type="entry name" value="ATP-grasp_5"/>
    <property type="match status" value="1"/>
</dbReference>
<dbReference type="Pfam" id="PF13607">
    <property type="entry name" value="Succ_CoA_lig"/>
    <property type="match status" value="1"/>
</dbReference>
<dbReference type="InterPro" id="IPR043938">
    <property type="entry name" value="Ligase_CoA_dom"/>
</dbReference>
<dbReference type="SUPFAM" id="SSF51735">
    <property type="entry name" value="NAD(P)-binding Rossmann-fold domains"/>
    <property type="match status" value="1"/>
</dbReference>
<evidence type="ECO:0000313" key="6">
    <source>
        <dbReference type="EMBL" id="ASV69799.1"/>
    </source>
</evidence>
<evidence type="ECO:0000313" key="7">
    <source>
        <dbReference type="Proteomes" id="UP000215137"/>
    </source>
</evidence>
<protein>
    <recommendedName>
        <fullName evidence="5">ATP-grasp domain-containing protein</fullName>
    </recommendedName>
</protein>
<dbReference type="InterPro" id="IPR036291">
    <property type="entry name" value="NAD(P)-bd_dom_sf"/>
</dbReference>
<dbReference type="EMBL" id="CP022983">
    <property type="protein sequence ID" value="ASV69799.1"/>
    <property type="molecule type" value="Genomic_DNA"/>
</dbReference>
<dbReference type="PANTHER" id="PTHR43334">
    <property type="entry name" value="ACETATE--COA LIGASE [ADP-FORMING]"/>
    <property type="match status" value="1"/>
</dbReference>
<dbReference type="PROSITE" id="PS50975">
    <property type="entry name" value="ATP_GRASP"/>
    <property type="match status" value="1"/>
</dbReference>
<proteinExistence type="predicted"/>
<dbReference type="GO" id="GO:0043758">
    <property type="term" value="F:acetate-CoA ligase (ADP-forming) activity"/>
    <property type="evidence" value="ECO:0007669"/>
    <property type="project" value="InterPro"/>
</dbReference>